<dbReference type="InterPro" id="IPR013985">
    <property type="entry name" value="Ald_Fedxn_OxRdtase_dom3"/>
</dbReference>
<dbReference type="Gene3D" id="1.10.599.10">
    <property type="entry name" value="Aldehyde Ferredoxin Oxidoreductase Protein, subunit A, domain 3"/>
    <property type="match status" value="1"/>
</dbReference>
<evidence type="ECO:0000256" key="2">
    <source>
        <dbReference type="ARBA" id="ARBA00011032"/>
    </source>
</evidence>
<sequence>MDGWMGTVLRVNLDKLKYIKVPLDKLIAKDYIGGRGLNSKVLFDEVKPRINPLSPDNVICMAPGVFTATPLGITGRLEVSTLSPYSGILGDGNVGGNFAGFFKKAGYDQIIITGKAEKPIYIWIDNDKIEILDASEIWGKSTWETTDYLTEKYGNNTSVLCIGQAGENLVRFASSIVDKYSSAARGSGAVLGSKNLKAIVVRGNGNANIAFEDEFKKLAKEDREYFMTDPLQSDIIPKYGTHIGMLTWMPGYRYFEKYLREEEIPENLKPDSWKKFEIGRATCYSCPERCKNVYKIPSGSRKGEVGKGLEYEGIQCLGTNCGIMDPVSILEMENLADMFGMDVIGLGNSIAYAKKLYSLGIIDKGITDNLDLSWENAESQKELIYNITFRKGFGNIVAEGLYSMGEILGKESKKYCYHNKGLSRGVFPAGLFSLAHSTSTRGADHLRGRSWAFGENDAETIKMLQKKGLFPHSIEKDPIKAITISERATTIADVIGRCKGSVNNWASSLPLVWKYPIFDGVAKLLTAATGIEYSGDDVEIIATRVYTLERCFNIRQGIKMKDDMLIQYVEDRKTEKGRQEFEKHRDLIIDYYKLHGYDQDTGVPTGDTLIKLKLDFVREKMNEERDYPDWDGPKGL</sequence>
<comment type="cofactor">
    <cofactor evidence="8">
        <name>tungstopterin</name>
        <dbReference type="ChEBI" id="CHEBI:30402"/>
    </cofactor>
</comment>
<feature type="domain" description="Aldehyde ferredoxin oxidoreductase N-terminal" evidence="9">
    <location>
        <begin position="4"/>
        <end position="205"/>
    </location>
</feature>
<evidence type="ECO:0000313" key="10">
    <source>
        <dbReference type="EMBL" id="RKX71924.1"/>
    </source>
</evidence>
<accession>A0A660SMA9</accession>
<evidence type="ECO:0000256" key="4">
    <source>
        <dbReference type="ARBA" id="ARBA00022723"/>
    </source>
</evidence>
<dbReference type="Proteomes" id="UP000271125">
    <property type="component" value="Unassembled WGS sequence"/>
</dbReference>
<keyword evidence="7" id="KW-0411">Iron-sulfur</keyword>
<keyword evidence="5" id="KW-0560">Oxidoreductase</keyword>
<evidence type="ECO:0000256" key="1">
    <source>
        <dbReference type="ARBA" id="ARBA00001966"/>
    </source>
</evidence>
<evidence type="ECO:0000256" key="6">
    <source>
        <dbReference type="ARBA" id="ARBA00023004"/>
    </source>
</evidence>
<evidence type="ECO:0000259" key="9">
    <source>
        <dbReference type="SMART" id="SM00790"/>
    </source>
</evidence>
<dbReference type="GO" id="GO:0051539">
    <property type="term" value="F:4 iron, 4 sulfur cluster binding"/>
    <property type="evidence" value="ECO:0007669"/>
    <property type="project" value="UniProtKB-KW"/>
</dbReference>
<keyword evidence="6" id="KW-0408">Iron</keyword>
<comment type="similarity">
    <text evidence="2">Belongs to the AOR/FOR family.</text>
</comment>
<dbReference type="GO" id="GO:0046872">
    <property type="term" value="F:metal ion binding"/>
    <property type="evidence" value="ECO:0007669"/>
    <property type="project" value="UniProtKB-KW"/>
</dbReference>
<dbReference type="SUPFAM" id="SSF48310">
    <property type="entry name" value="Aldehyde ferredoxin oxidoreductase, C-terminal domains"/>
    <property type="match status" value="1"/>
</dbReference>
<proteinExistence type="inferred from homology"/>
<dbReference type="InterPro" id="IPR001203">
    <property type="entry name" value="OxRdtase_Ald_Fedxn_C"/>
</dbReference>
<dbReference type="Pfam" id="PF02730">
    <property type="entry name" value="AFOR_N"/>
    <property type="match status" value="1"/>
</dbReference>
<dbReference type="SMART" id="SM00790">
    <property type="entry name" value="AFOR_N"/>
    <property type="match status" value="1"/>
</dbReference>
<dbReference type="AlphaFoldDB" id="A0A660SMA9"/>
<evidence type="ECO:0000313" key="11">
    <source>
        <dbReference type="Proteomes" id="UP000271125"/>
    </source>
</evidence>
<keyword evidence="3" id="KW-0004">4Fe-4S</keyword>
<comment type="cofactor">
    <cofactor evidence="1">
        <name>[4Fe-4S] cluster</name>
        <dbReference type="ChEBI" id="CHEBI:49883"/>
    </cofactor>
</comment>
<dbReference type="InterPro" id="IPR013984">
    <property type="entry name" value="Ald_Fedxn_OxRdtase_dom2"/>
</dbReference>
<dbReference type="PANTHER" id="PTHR30038">
    <property type="entry name" value="ALDEHYDE FERREDOXIN OXIDOREDUCTASE"/>
    <property type="match status" value="1"/>
</dbReference>
<evidence type="ECO:0000256" key="5">
    <source>
        <dbReference type="ARBA" id="ARBA00023002"/>
    </source>
</evidence>
<comment type="caution">
    <text evidence="10">The sequence shown here is derived from an EMBL/GenBank/DDBJ whole genome shotgun (WGS) entry which is preliminary data.</text>
</comment>
<reference evidence="10 11" key="1">
    <citation type="submission" date="2018-06" db="EMBL/GenBank/DDBJ databases">
        <title>Extensive metabolic versatility and redundancy in microbially diverse, dynamic hydrothermal sediments.</title>
        <authorList>
            <person name="Dombrowski N."/>
            <person name="Teske A."/>
            <person name="Baker B.J."/>
        </authorList>
    </citation>
    <scope>NUCLEOTIDE SEQUENCE [LARGE SCALE GENOMIC DNA]</scope>
    <source>
        <strain evidence="10">B10_G13</strain>
    </source>
</reference>
<keyword evidence="4" id="KW-0479">Metal-binding</keyword>
<dbReference type="PANTHER" id="PTHR30038:SF7">
    <property type="entry name" value="TUNGSTEN-CONTAINING GLYCERALDEHYDE-3-PHOSPHATE:FERREDOXIN OXIDOREDUCTASE"/>
    <property type="match status" value="1"/>
</dbReference>
<dbReference type="Pfam" id="PF01314">
    <property type="entry name" value="AFOR_C"/>
    <property type="match status" value="1"/>
</dbReference>
<dbReference type="InterPro" id="IPR036503">
    <property type="entry name" value="Ald_Fedxn_OxRdtase_N_sf"/>
</dbReference>
<dbReference type="Gene3D" id="1.10.569.10">
    <property type="entry name" value="Aldehyde Ferredoxin Oxidoreductase Protein, subunit A, domain 2"/>
    <property type="match status" value="1"/>
</dbReference>
<dbReference type="InterPro" id="IPR013983">
    <property type="entry name" value="Ald_Fedxn_OxRdtase_N"/>
</dbReference>
<evidence type="ECO:0000256" key="3">
    <source>
        <dbReference type="ARBA" id="ARBA00022485"/>
    </source>
</evidence>
<evidence type="ECO:0000256" key="8">
    <source>
        <dbReference type="ARBA" id="ARBA00049934"/>
    </source>
</evidence>
<evidence type="ECO:0000256" key="7">
    <source>
        <dbReference type="ARBA" id="ARBA00023014"/>
    </source>
</evidence>
<protein>
    <submittedName>
        <fullName evidence="10">Aldehyde ferredoxin oxidoreductase</fullName>
    </submittedName>
</protein>
<dbReference type="InterPro" id="IPR051919">
    <property type="entry name" value="W-dependent_AOR"/>
</dbReference>
<dbReference type="Gene3D" id="3.60.9.10">
    <property type="entry name" value="Aldehyde ferredoxin oxidoreductase, N-terminal domain"/>
    <property type="match status" value="1"/>
</dbReference>
<dbReference type="GO" id="GO:0009055">
    <property type="term" value="F:electron transfer activity"/>
    <property type="evidence" value="ECO:0007669"/>
    <property type="project" value="InterPro"/>
</dbReference>
<dbReference type="SUPFAM" id="SSF56228">
    <property type="entry name" value="Aldehyde ferredoxin oxidoreductase, N-terminal domain"/>
    <property type="match status" value="1"/>
</dbReference>
<gene>
    <name evidence="10" type="ORF">DRP43_01955</name>
</gene>
<organism evidence="10 11">
    <name type="scientific">candidate division TA06 bacterium</name>
    <dbReference type="NCBI Taxonomy" id="2250710"/>
    <lineage>
        <taxon>Bacteria</taxon>
        <taxon>Bacteria division TA06</taxon>
    </lineage>
</organism>
<name>A0A660SMA9_UNCT6</name>
<dbReference type="GO" id="GO:0016625">
    <property type="term" value="F:oxidoreductase activity, acting on the aldehyde or oxo group of donors, iron-sulfur protein as acceptor"/>
    <property type="evidence" value="ECO:0007669"/>
    <property type="project" value="InterPro"/>
</dbReference>
<dbReference type="InterPro" id="IPR036021">
    <property type="entry name" value="Tungsten_al_ferr_oxy-like_C"/>
</dbReference>
<dbReference type="EMBL" id="QNBD01000066">
    <property type="protein sequence ID" value="RKX71924.1"/>
    <property type="molecule type" value="Genomic_DNA"/>
</dbReference>